<dbReference type="GO" id="GO:0045505">
    <property type="term" value="F:dynein intermediate chain binding"/>
    <property type="evidence" value="ECO:0007669"/>
    <property type="project" value="InterPro"/>
</dbReference>
<organism evidence="16 17">
    <name type="scientific">Glossina morsitans morsitans</name>
    <name type="common">Savannah tsetse fly</name>
    <dbReference type="NCBI Taxonomy" id="37546"/>
    <lineage>
        <taxon>Eukaryota</taxon>
        <taxon>Metazoa</taxon>
        <taxon>Ecdysozoa</taxon>
        <taxon>Arthropoda</taxon>
        <taxon>Hexapoda</taxon>
        <taxon>Insecta</taxon>
        <taxon>Pterygota</taxon>
        <taxon>Neoptera</taxon>
        <taxon>Endopterygota</taxon>
        <taxon>Diptera</taxon>
        <taxon>Brachycera</taxon>
        <taxon>Muscomorpha</taxon>
        <taxon>Hippoboscoidea</taxon>
        <taxon>Glossinidae</taxon>
        <taxon>Glossina</taxon>
    </lineage>
</organism>
<dbReference type="SUPFAM" id="SSF52540">
    <property type="entry name" value="P-loop containing nucleoside triphosphate hydrolases"/>
    <property type="match status" value="3"/>
</dbReference>
<dbReference type="GO" id="GO:0005874">
    <property type="term" value="C:microtubule"/>
    <property type="evidence" value="ECO:0007669"/>
    <property type="project" value="UniProtKB-KW"/>
</dbReference>
<keyword evidence="7" id="KW-0243">Dynein</keyword>
<feature type="compositionally biased region" description="Low complexity" evidence="14">
    <location>
        <begin position="1248"/>
        <end position="1259"/>
    </location>
</feature>
<keyword evidence="12" id="KW-0966">Cell projection</keyword>
<dbReference type="GO" id="GO:0005930">
    <property type="term" value="C:axoneme"/>
    <property type="evidence" value="ECO:0007669"/>
    <property type="project" value="UniProtKB-SubCell"/>
</dbReference>
<keyword evidence="10" id="KW-0505">Motor protein</keyword>
<dbReference type="Pfam" id="PF12774">
    <property type="entry name" value="AAA_6"/>
    <property type="match status" value="1"/>
</dbReference>
<sequence length="3113" mass="359263">MVIQKLTYKEVRDKHEMFPSLVNSSTVSSNNGSNDPPPPPLFNIIVIAMDDNRILWLKCSISNLLGVYEPETVHNAVFRHKEDFNTFLESKYTKNKDINKVLVYIWRTFYDKLVEEEITVLEEVPRPPKPEKIEKKGKKGAKGAAKAGGKEGAAGKKPPPGAAKKAAEKGRKKGGEEASQSAAEITSIKEEPSIKDTDAESAIEGEKEEGEQKSDVVAKKGAVKKKRKTIPSPESPPTYREVKKIVPAFVKTPLVHCHFGDMNMAGVDPTTKFVYFIRKDINGIPFYSDINECFAEMPKRFLLGTVRGSMLKTVGVSLDQIFKPAIRFQFREPKLMEQKRMEGYEGPHADVSVSTEIKDSGPGLLELSKPSEFRLKALKQKKKLEKEAKKRKTLSKIKEERKSQKEAMGESMVDDEEDVEEEAVMKALIAESKRLSSDEEDEKLEIRLTIAERWDKLLRETHEKIEQQRRDSEKVTEKLPPLQEGLNKNLCDFELEVKWTMEHMVWAFNLPTSYVAEGQEDVEYEESKVRIPIDTKRPHMIPTYKLAQLEDVLHGWVLYIEGRLKLLQEKPLDEFTPMAEYRLWHYRELELNTILEQLKSEFVTTLVGYLKQKKSKSLMHWNEVIEKAEARYHLAKENADYVATVTDYLEKIRTNESFKMSTLLIPNVMVGLRHIWTMSSYYCHDDKMQILLCQISNVFTEKIKKIIAFDKIFRYSAKFTYDTAKSSENLLRCWKTAYLMSRKHIEESGVGSRWEFDRNALFNEVDHISRISRDIATIGGVFIQYENLFGTRLKSIITSPAMVDDLMRKVYRLLDDMLTSIDYDVFLPSNWENWEYTLDTFNRRLDSLESEAMGVIERCITMLRSSELGLELLRDINRMDTREALKEFMSTKHDNLLRYFVSEINNVEYEYIMENEPSIKNSYLKRTAFKAYFELVKKMYTFENSLFERYSTRATYVVNAIMRKNILRVEISNKDTLAYISDACDSLKLRGKKMVDESRGSGQAGGPSGFIRKITKFTVIATLIQWFVSRKSKTDVHIQRAQHFVRVMRNAKSKISDKDKFCLKQCDLLLRVSSQEGLPTWRSLVGDHALVEYEMQFTVNLTRDVFEILFEGQQFEHFGFQLPTVLRTAIMKKEMLFNDFEAVSGVIDNYNHILGELSLSEVNFLRDHLYETEVAIQVGVSRYTWQSFNIKKYTESVSSLLRKLQSIVSQINYIRIDIRNRIEQMKKFNLFSLDDTTAEKREPMIQFSAAAESSSSTESTESDQPHHHHHHKVQIVRIKESEESISEEKAECGIGVYHCHIYMERLEQFRTEKCSAMKRLYDSLGPVLIKLESLVLGSFTGRSDKMREYYNDWEEQTFRSLLDWSFKNLECFLERLLSKKPMFEVNAVLVLSEIMLEPSSSQIKNMIVHAVKDFLERLRLFIRWMDGTCLLCAPIENVEGFKYNFTFYEDIVKYGGITDLVVKIQEMATRVVDDAKSCVMKFRKYYNLWAFDKETICDKFVDRGVPLVQLDEKFAFYANIIEELQQLPTAFNIQCIRLNLKPLLDSICQHAQEWCTTLGEKLAAKNVKNIDKMRLEIKELSTNLNRATKELSDFKLVMQTIDTIQTTTLTKEVKIHEMQEAYTILSEHRILFSFDDMLMAHHLGKRWHRLYRSSLYRMDKVQPIKQKFADMTSIEINVFWKELEEFFKDYEANGPGSVGNDLDRGFKLMDPYGQKLMALELKRQELANAEKLFDMPMQDYNEFARIKDDYEGMQLIFKLYKSQKSGREVWSKTLWVDLDPTVLTEGVESFLKEFRKLPKNVRQLPVGQALELNMKQFKGTVPLMVSLKNEALRERHWRQLMEKTGQYFDMSPERFTLENMFGMQLHKYQEIAEQILNNAIKELGIEKGVRVVEDTWANMTFKVHKHYKGLEERGHTLGTVDEIVAALEENAMNLQSMGASQFIGPFLETVNKWERTLSLISEIIDEWLVVQRKWLYLEGIFIGGDIRAQLPDEAKKFDDIDKAYRRIMLDCAKNPLVVPFCTIPGRLTDIQGLGVGLENCQKSLNEYLESKRRIFPRFYFISTDELLSILGSSEPSAVQNHIIKAKIKSFFNTEFETTFNIVYMPDWLMNYQCMVGLAGSQVWWTAEVEEAFNQAQNYGNLRAMKDFLAKQNYQMEELVLKVRSNLSLNDRKKFKSIATIDVHARDIIEAFVRDNILDAGEFSWESQLRFYWLKYVDNLYVVQCTGTFEYGYEYLGLNSRLVITPLTDRIYLTITQALLMNLGGAPAGPAGTGKTETTKDLAKAMALLCVVTNCGEGMDFRAVGTILSGLAQCGAWGCFDEFNRIDISVLSVISTQLQTIRNALIRKLERFVFEGSEIKIDRKVGIFVTMNPGYAGRTELPESVKALFRPVTCIKPDLELICLISLFSDGFLTAKVLAKKMTVLYALAQEQLSKQCHYDWGLRSLNSVLRMAGVMRRLSEDLPEAVVLMRVLRDMNFPKFIFEDVPLFLGLIKDLFPGVDCPRIGYPDFNAAVRHCLVNDGYILLPDQEDKVVQMYETMMTRHSTMLVGPTGGGKTVVINTLIKAQIYMGLPTKCITLNPKACTVIELYGFLDPDTRDWVDGLFSNIFREMNKPVEREFNAFPQERRYVCFDGDVDALWIENMNSVMDDNKLLTLANGERIRLENHCALLFEVGNLNYASPATVSRAGMVFVDPKNLRYSPYWQRWVFSRPEAQRELLQEMFEKIIMQGIGFIHEGLDGTSQGNPLKTVIYQTELNMVTQFCNMYDALLPPFEKVDDIFEAPAPIQYDTDSLECGFIQCVYSSLGACLIETDQPIFDEFIKRVSGFPCVQDAKDKPAGGGQLPTNKSTLYEYFYSREKSCWIAWEWIVPVYEHNPTMKFSEILVPTVDSTRTVNILSLNSDIKRPVLLVGEAGTSKTAIISQYLRNLNKDTNIILNINFSSRTSSMDVQRTLEAAVEKRTKDTFGPPMGKKVACFIDDMNMPQVDDYGTQQPIALLKLFFERGGLYDRDKDLNWKKFKDITFYAAMGTAGGGRNEVDPRFISMFSVYNIVFPNDESLQQIYISIFKGHLEQQQFKKTLLPIADLIVLTTLRLYKVIILSHAHIQSFVYTYIYL</sequence>
<evidence type="ECO:0000256" key="8">
    <source>
        <dbReference type="ARBA" id="ARBA00023054"/>
    </source>
</evidence>
<proteinExistence type="inferred from homology"/>
<dbReference type="GO" id="GO:0007018">
    <property type="term" value="P:microtubule-based movement"/>
    <property type="evidence" value="ECO:0007669"/>
    <property type="project" value="InterPro"/>
</dbReference>
<keyword evidence="4" id="KW-0493">Microtubule</keyword>
<dbReference type="Gene3D" id="3.40.50.300">
    <property type="entry name" value="P-loop containing nucleotide triphosphate hydrolases"/>
    <property type="match status" value="3"/>
</dbReference>
<feature type="region of interest" description="Disordered" evidence="14">
    <location>
        <begin position="127"/>
        <end position="238"/>
    </location>
</feature>
<keyword evidence="3" id="KW-0963">Cytoplasm</keyword>
<dbReference type="InterPro" id="IPR026983">
    <property type="entry name" value="DHC"/>
</dbReference>
<protein>
    <recommendedName>
        <fullName evidence="15">AAA+ ATPase domain-containing protein</fullName>
    </recommendedName>
</protein>
<dbReference type="VEuPathDB" id="VectorBase:GMOY005819"/>
<accession>A0A1B0FPJ7</accession>
<evidence type="ECO:0000259" key="15">
    <source>
        <dbReference type="SMART" id="SM00382"/>
    </source>
</evidence>
<dbReference type="EnsemblMetazoa" id="GMOY005819-RA">
    <property type="protein sequence ID" value="GMOY005819-PA"/>
    <property type="gene ID" value="GMOY005819"/>
</dbReference>
<evidence type="ECO:0000313" key="17">
    <source>
        <dbReference type="Proteomes" id="UP000092444"/>
    </source>
</evidence>
<dbReference type="Gene3D" id="1.20.140.100">
    <property type="entry name" value="Dynein heavy chain, N-terminal domain 2"/>
    <property type="match status" value="1"/>
</dbReference>
<keyword evidence="9" id="KW-0969">Cilium</keyword>
<reference evidence="16" key="1">
    <citation type="submission" date="2020-05" db="UniProtKB">
        <authorList>
            <consortium name="EnsemblMetazoa"/>
        </authorList>
    </citation>
    <scope>IDENTIFICATION</scope>
    <source>
        <strain evidence="16">Yale</strain>
    </source>
</reference>
<dbReference type="FunFam" id="3.40.50.300:FF:000884">
    <property type="entry name" value="Dynein axonemal heavy chain 10"/>
    <property type="match status" value="1"/>
</dbReference>
<dbReference type="Gene3D" id="1.20.920.30">
    <property type="match status" value="1"/>
</dbReference>
<dbReference type="InterPro" id="IPR041466">
    <property type="entry name" value="Dynein_AAA5_ext"/>
</dbReference>
<name>A0A1B0FPJ7_GLOMM</name>
<evidence type="ECO:0000256" key="1">
    <source>
        <dbReference type="ARBA" id="ARBA00004430"/>
    </source>
</evidence>
<dbReference type="SMART" id="SM00382">
    <property type="entry name" value="AAA"/>
    <property type="match status" value="3"/>
</dbReference>
<dbReference type="InterPro" id="IPR043157">
    <property type="entry name" value="Dynein_AAA1S"/>
</dbReference>
<dbReference type="FunFam" id="1.20.58.1120:FF:000008">
    <property type="entry name" value="Dynein heavy chain 10, axonemal"/>
    <property type="match status" value="1"/>
</dbReference>
<dbReference type="Gene3D" id="1.20.58.1120">
    <property type="match status" value="1"/>
</dbReference>
<dbReference type="GO" id="GO:0005524">
    <property type="term" value="F:ATP binding"/>
    <property type="evidence" value="ECO:0007669"/>
    <property type="project" value="UniProtKB-KW"/>
</dbReference>
<evidence type="ECO:0000256" key="7">
    <source>
        <dbReference type="ARBA" id="ARBA00023017"/>
    </source>
</evidence>
<dbReference type="GO" id="GO:0051959">
    <property type="term" value="F:dynein light intermediate chain binding"/>
    <property type="evidence" value="ECO:0007669"/>
    <property type="project" value="InterPro"/>
</dbReference>
<feature type="compositionally biased region" description="Basic and acidic residues" evidence="14">
    <location>
        <begin position="165"/>
        <end position="176"/>
    </location>
</feature>
<dbReference type="Pfam" id="PF12775">
    <property type="entry name" value="AAA_7"/>
    <property type="match status" value="1"/>
</dbReference>
<dbReference type="EMBL" id="CCAG010022515">
    <property type="status" value="NOT_ANNOTATED_CDS"/>
    <property type="molecule type" value="Genomic_DNA"/>
</dbReference>
<dbReference type="Pfam" id="PF17852">
    <property type="entry name" value="Dynein_AAA_lid"/>
    <property type="match status" value="1"/>
</dbReference>
<evidence type="ECO:0000256" key="5">
    <source>
        <dbReference type="ARBA" id="ARBA00022741"/>
    </source>
</evidence>
<dbReference type="FunFam" id="1.20.140.100:FF:000001">
    <property type="entry name" value="dynein heavy chain 17, axonemal"/>
    <property type="match status" value="1"/>
</dbReference>
<evidence type="ECO:0000256" key="2">
    <source>
        <dbReference type="ARBA" id="ARBA00008887"/>
    </source>
</evidence>
<dbReference type="Pfam" id="PF08393">
    <property type="entry name" value="DHC_N2"/>
    <property type="match status" value="1"/>
</dbReference>
<evidence type="ECO:0000256" key="12">
    <source>
        <dbReference type="ARBA" id="ARBA00023273"/>
    </source>
</evidence>
<keyword evidence="11" id="KW-0206">Cytoskeleton</keyword>
<dbReference type="Gene3D" id="1.10.472.130">
    <property type="match status" value="1"/>
</dbReference>
<evidence type="ECO:0000256" key="14">
    <source>
        <dbReference type="SAM" id="MobiDB-lite"/>
    </source>
</evidence>
<feature type="domain" description="AAA+ ATPase" evidence="15">
    <location>
        <begin position="2541"/>
        <end position="2697"/>
    </location>
</feature>
<evidence type="ECO:0000256" key="6">
    <source>
        <dbReference type="ARBA" id="ARBA00022840"/>
    </source>
</evidence>
<keyword evidence="5" id="KW-0547">Nucleotide-binding</keyword>
<dbReference type="InterPro" id="IPR027417">
    <property type="entry name" value="P-loop_NTPase"/>
</dbReference>
<evidence type="ECO:0000256" key="11">
    <source>
        <dbReference type="ARBA" id="ARBA00023212"/>
    </source>
</evidence>
<feature type="compositionally biased region" description="Basic residues" evidence="14">
    <location>
        <begin position="384"/>
        <end position="395"/>
    </location>
</feature>
<feature type="compositionally biased region" description="Basic and acidic residues" evidence="14">
    <location>
        <begin position="187"/>
        <end position="198"/>
    </location>
</feature>
<evidence type="ECO:0000256" key="9">
    <source>
        <dbReference type="ARBA" id="ARBA00023069"/>
    </source>
</evidence>
<dbReference type="InterPro" id="IPR003593">
    <property type="entry name" value="AAA+_ATPase"/>
</dbReference>
<dbReference type="FunFam" id="1.10.287.2620:FF:000002">
    <property type="entry name" value="Dynein heavy chain 2, axonemal"/>
    <property type="match status" value="1"/>
</dbReference>
<evidence type="ECO:0000256" key="4">
    <source>
        <dbReference type="ARBA" id="ARBA00022701"/>
    </source>
</evidence>
<dbReference type="FunFam" id="1.10.472.130:FF:000010">
    <property type="entry name" value="Dynein axonemal heavy chain 10"/>
    <property type="match status" value="1"/>
</dbReference>
<dbReference type="PANTHER" id="PTHR22878">
    <property type="entry name" value="DYNEIN HEAVY CHAIN 6, AXONEMAL-LIKE-RELATED"/>
    <property type="match status" value="1"/>
</dbReference>
<keyword evidence="6" id="KW-0067">ATP-binding</keyword>
<dbReference type="Pfam" id="PF08385">
    <property type="entry name" value="DHC_N1"/>
    <property type="match status" value="2"/>
</dbReference>
<feature type="domain" description="AAA+ ATPase" evidence="15">
    <location>
        <begin position="2262"/>
        <end position="2398"/>
    </location>
</feature>
<dbReference type="Gene3D" id="1.10.287.2620">
    <property type="match status" value="1"/>
</dbReference>
<keyword evidence="8 13" id="KW-0175">Coiled coil</keyword>
<dbReference type="Gene3D" id="1.10.8.710">
    <property type="match status" value="1"/>
</dbReference>
<comment type="similarity">
    <text evidence="2">Belongs to the dynein heavy chain family.</text>
</comment>
<evidence type="ECO:0000256" key="3">
    <source>
        <dbReference type="ARBA" id="ARBA00022490"/>
    </source>
</evidence>
<dbReference type="InterPro" id="IPR013594">
    <property type="entry name" value="Dynein_heavy_tail"/>
</dbReference>
<feature type="coiled-coil region" evidence="13">
    <location>
        <begin position="1570"/>
        <end position="1597"/>
    </location>
</feature>
<evidence type="ECO:0000256" key="13">
    <source>
        <dbReference type="SAM" id="Coils"/>
    </source>
</evidence>
<comment type="subcellular location">
    <subcellularLocation>
        <location evidence="1">Cytoplasm</location>
        <location evidence="1">Cytoskeleton</location>
        <location evidence="1">Cilium axoneme</location>
    </subcellularLocation>
</comment>
<dbReference type="PhylomeDB" id="A0A1B0FPJ7"/>
<feature type="coiled-coil region" evidence="13">
    <location>
        <begin position="451"/>
        <end position="478"/>
    </location>
</feature>
<evidence type="ECO:0000256" key="10">
    <source>
        <dbReference type="ARBA" id="ARBA00023175"/>
    </source>
</evidence>
<dbReference type="Proteomes" id="UP000092444">
    <property type="component" value="Unassembled WGS sequence"/>
</dbReference>
<feature type="compositionally biased region" description="Acidic residues" evidence="14">
    <location>
        <begin position="199"/>
        <end position="209"/>
    </location>
</feature>
<dbReference type="InterPro" id="IPR013602">
    <property type="entry name" value="Dynein_heavy_linker"/>
</dbReference>
<feature type="compositionally biased region" description="Basic and acidic residues" evidence="14">
    <location>
        <begin position="396"/>
        <end position="408"/>
    </location>
</feature>
<dbReference type="PANTHER" id="PTHR22878:SF63">
    <property type="entry name" value="DYNEIN AXONEMAL HEAVY CHAIN 10"/>
    <property type="match status" value="1"/>
</dbReference>
<dbReference type="GO" id="GO:0030286">
    <property type="term" value="C:dynein complex"/>
    <property type="evidence" value="ECO:0007669"/>
    <property type="project" value="UniProtKB-KW"/>
</dbReference>
<dbReference type="FunFam" id="3.40.50.300:FF:000063">
    <property type="entry name" value="dynein heavy chain 6, axonemal"/>
    <property type="match status" value="1"/>
</dbReference>
<dbReference type="InterPro" id="IPR042222">
    <property type="entry name" value="Dynein_2_N"/>
</dbReference>
<feature type="region of interest" description="Disordered" evidence="14">
    <location>
        <begin position="1248"/>
        <end position="1273"/>
    </location>
</feature>
<dbReference type="STRING" id="37546.A0A1B0FPJ7"/>
<feature type="region of interest" description="Disordered" evidence="14">
    <location>
        <begin position="384"/>
        <end position="418"/>
    </location>
</feature>
<feature type="domain" description="AAA+ ATPase" evidence="15">
    <location>
        <begin position="2902"/>
        <end position="3055"/>
    </location>
</feature>
<dbReference type="FunFam" id="1.10.8.710:FF:000001">
    <property type="entry name" value="Dynein axonemal heavy chain 2"/>
    <property type="match status" value="1"/>
</dbReference>
<keyword evidence="17" id="KW-1185">Reference proteome</keyword>
<dbReference type="InterPro" id="IPR035699">
    <property type="entry name" value="AAA_6"/>
</dbReference>
<evidence type="ECO:0000313" key="16">
    <source>
        <dbReference type="EnsemblMetazoa" id="GMOY005819-PA"/>
    </source>
</evidence>